<dbReference type="AlphaFoldDB" id="A0A0V0GWI2"/>
<sequence length="69" mass="7278">MKRVEKEQNGYRLFIQAILTSSGLSIISAVVGNNASPQPLARANSGFSLVAISDTRIPDLMVGGEGSFP</sequence>
<feature type="transmembrane region" description="Helical" evidence="1">
    <location>
        <begin position="12"/>
        <end position="31"/>
    </location>
</feature>
<proteinExistence type="predicted"/>
<keyword evidence="1" id="KW-0812">Transmembrane</keyword>
<name>A0A0V0GWI2_SOLCH</name>
<reference evidence="2" key="1">
    <citation type="submission" date="2015-12" db="EMBL/GenBank/DDBJ databases">
        <title>Gene expression during late stages of embryo sac development: a critical building block for successful pollen-pistil interactions.</title>
        <authorList>
            <person name="Liu Y."/>
            <person name="Joly V."/>
            <person name="Sabar M."/>
            <person name="Matton D.P."/>
        </authorList>
    </citation>
    <scope>NUCLEOTIDE SEQUENCE</scope>
</reference>
<accession>A0A0V0GWI2</accession>
<organism evidence="2">
    <name type="scientific">Solanum chacoense</name>
    <name type="common">Chaco potato</name>
    <dbReference type="NCBI Taxonomy" id="4108"/>
    <lineage>
        <taxon>Eukaryota</taxon>
        <taxon>Viridiplantae</taxon>
        <taxon>Streptophyta</taxon>
        <taxon>Embryophyta</taxon>
        <taxon>Tracheophyta</taxon>
        <taxon>Spermatophyta</taxon>
        <taxon>Magnoliopsida</taxon>
        <taxon>eudicotyledons</taxon>
        <taxon>Gunneridae</taxon>
        <taxon>Pentapetalae</taxon>
        <taxon>asterids</taxon>
        <taxon>lamiids</taxon>
        <taxon>Solanales</taxon>
        <taxon>Solanaceae</taxon>
        <taxon>Solanoideae</taxon>
        <taxon>Solaneae</taxon>
        <taxon>Solanum</taxon>
    </lineage>
</organism>
<keyword evidence="1" id="KW-0472">Membrane</keyword>
<evidence type="ECO:0000256" key="1">
    <source>
        <dbReference type="SAM" id="Phobius"/>
    </source>
</evidence>
<protein>
    <submittedName>
        <fullName evidence="2">Putative ovule protein</fullName>
    </submittedName>
</protein>
<keyword evidence="1" id="KW-1133">Transmembrane helix</keyword>
<evidence type="ECO:0000313" key="2">
    <source>
        <dbReference type="EMBL" id="JAP12446.1"/>
    </source>
</evidence>
<dbReference type="EMBL" id="GEDG01029586">
    <property type="protein sequence ID" value="JAP12446.1"/>
    <property type="molecule type" value="Transcribed_RNA"/>
</dbReference>